<dbReference type="CDD" id="cd12148">
    <property type="entry name" value="fungal_TF_MHR"/>
    <property type="match status" value="1"/>
</dbReference>
<dbReference type="OrthoDB" id="103349at2759"/>
<evidence type="ECO:0000256" key="2">
    <source>
        <dbReference type="ARBA" id="ARBA00022723"/>
    </source>
</evidence>
<dbReference type="SMART" id="SM00906">
    <property type="entry name" value="Fungal_trans"/>
    <property type="match status" value="1"/>
</dbReference>
<sequence length="564" mass="63146">MMCLIDDFFERIYPLPSYAFLHPATTKRRFREGRGHYTLALAISALTVALLREQDLSKASAWIQTAEQDVWIQLASPSISRLQTLLLIIHYRMVTGQFKQAFMLVAIAARSAAAMLLNHERPDIDRIGQETRRRLLWCLKIVERYFSVGLPEFELCPLETIFLQLPSAEEDFGVCSGQSPGELGSYSLHVRLEAVRRDIMKLTRSVALCDQPFPLLEKLVHRFEEDLREIQTLMPDGAELTALQIAELLQNPWMPRRILLHISWHQAHCDLYRLMLRGYPEAAPSVVLDAIGAGHIAKAESECLKHATAIIQTLTNLNQQSTSRHLLEFDTAICAYHASRLLLYISRFGSGSVDRPTPEFAISRVDLCVAALRRFFSSSGLVRPIIKELQTSSRKFHHRQELALSSHPSSPPQPVPSHPGKADGQRKLSSAARTRQRLAIHSLLRQAEFSDGEEDEQPMPSAEDDYAVSQSGSGISPKDCSMNVRPQDGQTYSSQGNPVTPVSNFGALNVVASEAWGGSGSDLSPISEDMQFPFMPWLGRQGEDTVFDELLLGRDYSSPVNVWS</sequence>
<feature type="compositionally biased region" description="Acidic residues" evidence="6">
    <location>
        <begin position="450"/>
        <end position="466"/>
    </location>
</feature>
<dbReference type="HOGENOM" id="CLU_011581_0_2_1"/>
<dbReference type="GO" id="GO:0008270">
    <property type="term" value="F:zinc ion binding"/>
    <property type="evidence" value="ECO:0007669"/>
    <property type="project" value="InterPro"/>
</dbReference>
<evidence type="ECO:0000256" key="4">
    <source>
        <dbReference type="ARBA" id="ARBA00023163"/>
    </source>
</evidence>
<dbReference type="AlphaFoldDB" id="M7TNJ8"/>
<evidence type="ECO:0000313" key="8">
    <source>
        <dbReference type="EMBL" id="EMR71481.1"/>
    </source>
</evidence>
<keyword evidence="4" id="KW-0804">Transcription</keyword>
<name>M7TNJ8_EUTLA</name>
<gene>
    <name evidence="8" type="ORF">UCREL1_1497</name>
</gene>
<dbReference type="GO" id="GO:0003677">
    <property type="term" value="F:DNA binding"/>
    <property type="evidence" value="ECO:0007669"/>
    <property type="project" value="InterPro"/>
</dbReference>
<evidence type="ECO:0000256" key="3">
    <source>
        <dbReference type="ARBA" id="ARBA00023015"/>
    </source>
</evidence>
<evidence type="ECO:0000256" key="1">
    <source>
        <dbReference type="ARBA" id="ARBA00004123"/>
    </source>
</evidence>
<feature type="domain" description="Xylanolytic transcriptional activator regulatory" evidence="7">
    <location>
        <begin position="101"/>
        <end position="172"/>
    </location>
</feature>
<dbReference type="KEGG" id="ela:UCREL1_1497"/>
<dbReference type="EMBL" id="KB705642">
    <property type="protein sequence ID" value="EMR71481.1"/>
    <property type="molecule type" value="Genomic_DNA"/>
</dbReference>
<dbReference type="InterPro" id="IPR050815">
    <property type="entry name" value="TF_fung"/>
</dbReference>
<protein>
    <submittedName>
        <fullName evidence="8">Putative mucin-desulfating sulfatase (N-acetylglucosamine-6-sulfatase) protein</fullName>
    </submittedName>
</protein>
<keyword evidence="2" id="KW-0479">Metal-binding</keyword>
<dbReference type="PANTHER" id="PTHR47338:SF7">
    <property type="entry name" value="ZN(II)2CYS6 TRANSCRIPTION FACTOR (EUROFUNG)"/>
    <property type="match status" value="1"/>
</dbReference>
<keyword evidence="3" id="KW-0805">Transcription regulation</keyword>
<proteinExistence type="predicted"/>
<dbReference type="PANTHER" id="PTHR47338">
    <property type="entry name" value="ZN(II)2CYS6 TRANSCRIPTION FACTOR (EUROFUNG)-RELATED"/>
    <property type="match status" value="1"/>
</dbReference>
<dbReference type="GO" id="GO:0000981">
    <property type="term" value="F:DNA-binding transcription factor activity, RNA polymerase II-specific"/>
    <property type="evidence" value="ECO:0007669"/>
    <property type="project" value="InterPro"/>
</dbReference>
<dbReference type="Pfam" id="PF04082">
    <property type="entry name" value="Fungal_trans"/>
    <property type="match status" value="1"/>
</dbReference>
<evidence type="ECO:0000256" key="6">
    <source>
        <dbReference type="SAM" id="MobiDB-lite"/>
    </source>
</evidence>
<organism evidence="8 9">
    <name type="scientific">Eutypa lata (strain UCR-EL1)</name>
    <name type="common">Grapevine dieback disease fungus</name>
    <name type="synonym">Eutypa armeniacae</name>
    <dbReference type="NCBI Taxonomy" id="1287681"/>
    <lineage>
        <taxon>Eukaryota</taxon>
        <taxon>Fungi</taxon>
        <taxon>Dikarya</taxon>
        <taxon>Ascomycota</taxon>
        <taxon>Pezizomycotina</taxon>
        <taxon>Sordariomycetes</taxon>
        <taxon>Xylariomycetidae</taxon>
        <taxon>Xylariales</taxon>
        <taxon>Diatrypaceae</taxon>
        <taxon>Eutypa</taxon>
    </lineage>
</organism>
<comment type="subcellular location">
    <subcellularLocation>
        <location evidence="1">Nucleus</location>
    </subcellularLocation>
</comment>
<dbReference type="GO" id="GO:0005634">
    <property type="term" value="C:nucleus"/>
    <property type="evidence" value="ECO:0007669"/>
    <property type="project" value="UniProtKB-SubCell"/>
</dbReference>
<dbReference type="InterPro" id="IPR007219">
    <property type="entry name" value="XnlR_reg_dom"/>
</dbReference>
<dbReference type="GO" id="GO:0006351">
    <property type="term" value="P:DNA-templated transcription"/>
    <property type="evidence" value="ECO:0007669"/>
    <property type="project" value="InterPro"/>
</dbReference>
<feature type="region of interest" description="Disordered" evidence="6">
    <location>
        <begin position="397"/>
        <end position="432"/>
    </location>
</feature>
<keyword evidence="9" id="KW-1185">Reference proteome</keyword>
<feature type="region of interest" description="Disordered" evidence="6">
    <location>
        <begin position="444"/>
        <end position="497"/>
    </location>
</feature>
<accession>M7TNJ8</accession>
<reference evidence="9" key="1">
    <citation type="journal article" date="2013" name="Genome Announc.">
        <title>Draft genome sequence of the grapevine dieback fungus Eutypa lata UCR-EL1.</title>
        <authorList>
            <person name="Blanco-Ulate B."/>
            <person name="Rolshausen P.E."/>
            <person name="Cantu D."/>
        </authorList>
    </citation>
    <scope>NUCLEOTIDE SEQUENCE [LARGE SCALE GENOMIC DNA]</scope>
    <source>
        <strain evidence="9">UCR-EL1</strain>
    </source>
</reference>
<dbReference type="Proteomes" id="UP000012174">
    <property type="component" value="Unassembled WGS sequence"/>
</dbReference>
<evidence type="ECO:0000256" key="5">
    <source>
        <dbReference type="ARBA" id="ARBA00023242"/>
    </source>
</evidence>
<dbReference type="eggNOG" id="ENOG502SK48">
    <property type="taxonomic scope" value="Eukaryota"/>
</dbReference>
<evidence type="ECO:0000259" key="7">
    <source>
        <dbReference type="SMART" id="SM00906"/>
    </source>
</evidence>
<dbReference type="OMA" id="HSMLELI"/>
<evidence type="ECO:0000313" key="9">
    <source>
        <dbReference type="Proteomes" id="UP000012174"/>
    </source>
</evidence>
<feature type="compositionally biased region" description="Polar residues" evidence="6">
    <location>
        <begin position="488"/>
        <end position="497"/>
    </location>
</feature>
<keyword evidence="5" id="KW-0539">Nucleus</keyword>